<accession>A0A9Q1IPB0</accession>
<dbReference type="SUPFAM" id="SSF46689">
    <property type="entry name" value="Homeodomain-like"/>
    <property type="match status" value="1"/>
</dbReference>
<dbReference type="Pfam" id="PF01498">
    <property type="entry name" value="HTH_Tnp_Tc3_2"/>
    <property type="match status" value="1"/>
</dbReference>
<dbReference type="GO" id="GO:0006313">
    <property type="term" value="P:DNA transposition"/>
    <property type="evidence" value="ECO:0007669"/>
    <property type="project" value="InterPro"/>
</dbReference>
<dbReference type="OrthoDB" id="8928093at2759"/>
<dbReference type="InterPro" id="IPR009057">
    <property type="entry name" value="Homeodomain-like_sf"/>
</dbReference>
<dbReference type="InterPro" id="IPR036397">
    <property type="entry name" value="RNaseH_sf"/>
</dbReference>
<dbReference type="Gene3D" id="3.30.420.10">
    <property type="entry name" value="Ribonuclease H-like superfamily/Ribonuclease H"/>
    <property type="match status" value="1"/>
</dbReference>
<reference evidence="2" key="1">
    <citation type="journal article" date="2023" name="Science">
        <title>Genome structures resolve the early diversification of teleost fishes.</title>
        <authorList>
            <person name="Parey E."/>
            <person name="Louis A."/>
            <person name="Montfort J."/>
            <person name="Bouchez O."/>
            <person name="Roques C."/>
            <person name="Iampietro C."/>
            <person name="Lluch J."/>
            <person name="Castinel A."/>
            <person name="Donnadieu C."/>
            <person name="Desvignes T."/>
            <person name="Floi Bucao C."/>
            <person name="Jouanno E."/>
            <person name="Wen M."/>
            <person name="Mejri S."/>
            <person name="Dirks R."/>
            <person name="Jansen H."/>
            <person name="Henkel C."/>
            <person name="Chen W.J."/>
            <person name="Zahm M."/>
            <person name="Cabau C."/>
            <person name="Klopp C."/>
            <person name="Thompson A.W."/>
            <person name="Robinson-Rechavi M."/>
            <person name="Braasch I."/>
            <person name="Lecointre G."/>
            <person name="Bobe J."/>
            <person name="Postlethwait J.H."/>
            <person name="Berthelot C."/>
            <person name="Roest Crollius H."/>
            <person name="Guiguen Y."/>
        </authorList>
    </citation>
    <scope>NUCLEOTIDE SEQUENCE</scope>
    <source>
        <strain evidence="2">WJC10195</strain>
    </source>
</reference>
<organism evidence="2 3">
    <name type="scientific">Synaphobranchus kaupii</name>
    <name type="common">Kaup's arrowtooth eel</name>
    <dbReference type="NCBI Taxonomy" id="118154"/>
    <lineage>
        <taxon>Eukaryota</taxon>
        <taxon>Metazoa</taxon>
        <taxon>Chordata</taxon>
        <taxon>Craniata</taxon>
        <taxon>Vertebrata</taxon>
        <taxon>Euteleostomi</taxon>
        <taxon>Actinopterygii</taxon>
        <taxon>Neopterygii</taxon>
        <taxon>Teleostei</taxon>
        <taxon>Anguilliformes</taxon>
        <taxon>Synaphobranchidae</taxon>
        <taxon>Synaphobranchus</taxon>
    </lineage>
</organism>
<dbReference type="GO" id="GO:0015074">
    <property type="term" value="P:DNA integration"/>
    <property type="evidence" value="ECO:0007669"/>
    <property type="project" value="InterPro"/>
</dbReference>
<dbReference type="InterPro" id="IPR001387">
    <property type="entry name" value="Cro/C1-type_HTH"/>
</dbReference>
<dbReference type="NCBIfam" id="NF033545">
    <property type="entry name" value="transpos_IS630"/>
    <property type="match status" value="1"/>
</dbReference>
<dbReference type="EMBL" id="JAINUF010000009">
    <property type="protein sequence ID" value="KAJ8349414.1"/>
    <property type="molecule type" value="Genomic_DNA"/>
</dbReference>
<dbReference type="PANTHER" id="PTHR46068">
    <property type="entry name" value="PROTEIN CBG27172"/>
    <property type="match status" value="1"/>
</dbReference>
<proteinExistence type="predicted"/>
<evidence type="ECO:0000313" key="2">
    <source>
        <dbReference type="EMBL" id="KAJ8349414.1"/>
    </source>
</evidence>
<protein>
    <recommendedName>
        <fullName evidence="1">HTH cro/C1-type domain-containing protein</fullName>
    </recommendedName>
</protein>
<evidence type="ECO:0000259" key="1">
    <source>
        <dbReference type="PROSITE" id="PS50943"/>
    </source>
</evidence>
<evidence type="ECO:0000313" key="3">
    <source>
        <dbReference type="Proteomes" id="UP001152622"/>
    </source>
</evidence>
<comment type="caution">
    <text evidence="2">The sequence shown here is derived from an EMBL/GenBank/DDBJ whole genome shotgun (WGS) entry which is preliminary data.</text>
</comment>
<dbReference type="InterPro" id="IPR002492">
    <property type="entry name" value="Transposase_Tc1-like"/>
</dbReference>
<dbReference type="Pfam" id="PF13358">
    <property type="entry name" value="DDE_3"/>
    <property type="match status" value="1"/>
</dbReference>
<name>A0A9Q1IPB0_SYNKA</name>
<dbReference type="PROSITE" id="PS50943">
    <property type="entry name" value="HTH_CROC1"/>
    <property type="match status" value="1"/>
</dbReference>
<dbReference type="InterPro" id="IPR047655">
    <property type="entry name" value="Transpos_IS630-like"/>
</dbReference>
<dbReference type="AlphaFoldDB" id="A0A9Q1IPB0"/>
<keyword evidence="3" id="KW-1185">Reference proteome</keyword>
<dbReference type="InterPro" id="IPR038717">
    <property type="entry name" value="Tc1-like_DDE_dom"/>
</dbReference>
<dbReference type="CDD" id="cd00093">
    <property type="entry name" value="HTH_XRE"/>
    <property type="match status" value="1"/>
</dbReference>
<dbReference type="Gene3D" id="1.10.10.60">
    <property type="entry name" value="Homeodomain-like"/>
    <property type="match status" value="1"/>
</dbReference>
<dbReference type="Proteomes" id="UP001152622">
    <property type="component" value="Chromosome 9"/>
</dbReference>
<sequence length="370" mass="43202">MNRPINFLVQLELVFKQSSSSCCSHFDIMRPRRHLTIDQQYLAIARLQTGCSQREVATELRVSQSVISRLQQRYRETGRVTERHRSGRPLATSHTDDRFIVNSALRNRMMNATQLQAHLREVRGTQVSRQTIRNRLHQRGLRARRPARVPDHTTRHRRHRLAWAREHLRWTRDQWASVLFSDESRFTLSRNDGRQRCWRHQGERYASATVVTRRPFGGGGVTVWAGVSSQYRTALHFVNGTVTSPYYLNNIINPVIVPLHEQHRPNFIFMDDNAPAHRGRIIRERLLETGVPQMEWPALSPDLNPIENLWDQLTHRVEARNSVPENLNDPQAALQEEWDAMPQQTISRLVNSMRRRCQAVIDAQGHMTSY</sequence>
<feature type="domain" description="HTH cro/C1-type" evidence="1">
    <location>
        <begin position="42"/>
        <end position="70"/>
    </location>
</feature>
<dbReference type="PANTHER" id="PTHR46068:SF1">
    <property type="entry name" value="TRANSPOSASE IS30-LIKE HTH DOMAIN-CONTAINING PROTEIN"/>
    <property type="match status" value="1"/>
</dbReference>
<dbReference type="GO" id="GO:0003677">
    <property type="term" value="F:DNA binding"/>
    <property type="evidence" value="ECO:0007669"/>
    <property type="project" value="InterPro"/>
</dbReference>
<gene>
    <name evidence="2" type="ORF">SKAU_G00245440</name>
</gene>